<protein>
    <submittedName>
        <fullName evidence="5">Phosphonate metabolism transcriptional regulator PhnF</fullName>
    </submittedName>
</protein>
<dbReference type="GO" id="GO:0003677">
    <property type="term" value="F:DNA binding"/>
    <property type="evidence" value="ECO:0007669"/>
    <property type="project" value="UniProtKB-KW"/>
</dbReference>
<dbReference type="RefSeq" id="WP_109680154.1">
    <property type="nucleotide sequence ID" value="NZ_CP086615.1"/>
</dbReference>
<comment type="caution">
    <text evidence="5">The sequence shown here is derived from an EMBL/GenBank/DDBJ whole genome shotgun (WGS) entry which is preliminary data.</text>
</comment>
<dbReference type="InterPro" id="IPR012702">
    <property type="entry name" value="CP_lyase_PhnF"/>
</dbReference>
<keyword evidence="3" id="KW-0804">Transcription</keyword>
<dbReference type="InterPro" id="IPR028978">
    <property type="entry name" value="Chorismate_lyase_/UTRA_dom_sf"/>
</dbReference>
<evidence type="ECO:0000256" key="3">
    <source>
        <dbReference type="ARBA" id="ARBA00023163"/>
    </source>
</evidence>
<dbReference type="SMART" id="SM00345">
    <property type="entry name" value="HTH_GNTR"/>
    <property type="match status" value="1"/>
</dbReference>
<dbReference type="Pfam" id="PF00392">
    <property type="entry name" value="GntR"/>
    <property type="match status" value="1"/>
</dbReference>
<dbReference type="NCBIfam" id="TIGR02325">
    <property type="entry name" value="C_P_lyase_phnF"/>
    <property type="match status" value="1"/>
</dbReference>
<evidence type="ECO:0000256" key="1">
    <source>
        <dbReference type="ARBA" id="ARBA00023015"/>
    </source>
</evidence>
<dbReference type="SMART" id="SM00866">
    <property type="entry name" value="UTRA"/>
    <property type="match status" value="1"/>
</dbReference>
<dbReference type="PANTHER" id="PTHR44846:SF1">
    <property type="entry name" value="MANNOSYL-D-GLYCERATE TRANSPORT_METABOLISM SYSTEM REPRESSOR MNGR-RELATED"/>
    <property type="match status" value="1"/>
</dbReference>
<dbReference type="SUPFAM" id="SSF46785">
    <property type="entry name" value="Winged helix' DNA-binding domain"/>
    <property type="match status" value="1"/>
</dbReference>
<keyword evidence="6" id="KW-1185">Reference proteome</keyword>
<accession>A0A2U2MWH2</accession>
<dbReference type="PRINTS" id="PR00035">
    <property type="entry name" value="HTHGNTR"/>
</dbReference>
<dbReference type="PANTHER" id="PTHR44846">
    <property type="entry name" value="MANNOSYL-D-GLYCERATE TRANSPORT/METABOLISM SYSTEM REPRESSOR MNGR-RELATED"/>
    <property type="match status" value="1"/>
</dbReference>
<evidence type="ECO:0000313" key="6">
    <source>
        <dbReference type="Proteomes" id="UP000245474"/>
    </source>
</evidence>
<dbReference type="InterPro" id="IPR011663">
    <property type="entry name" value="UTRA"/>
</dbReference>
<reference evidence="5 6" key="1">
    <citation type="submission" date="2018-05" db="EMBL/GenBank/DDBJ databases">
        <title>Spiribacter halobius sp. nov., a moderately halophilic bacterium isolated from marine solar saltern.</title>
        <authorList>
            <person name="Zheng W.-S."/>
            <person name="Lu D.-C."/>
            <person name="Du Z.-J."/>
        </authorList>
    </citation>
    <scope>NUCLEOTIDE SEQUENCE [LARGE SCALE GENOMIC DNA]</scope>
    <source>
        <strain evidence="5 6">E85</strain>
    </source>
</reference>
<evidence type="ECO:0000259" key="4">
    <source>
        <dbReference type="PROSITE" id="PS50949"/>
    </source>
</evidence>
<dbReference type="Proteomes" id="UP000245474">
    <property type="component" value="Unassembled WGS sequence"/>
</dbReference>
<dbReference type="OrthoDB" id="9808698at2"/>
<dbReference type="AlphaFoldDB" id="A0A2U2MWH2"/>
<dbReference type="EMBL" id="QFFI01000044">
    <property type="protein sequence ID" value="PWG61210.1"/>
    <property type="molecule type" value="Genomic_DNA"/>
</dbReference>
<evidence type="ECO:0000256" key="2">
    <source>
        <dbReference type="ARBA" id="ARBA00023125"/>
    </source>
</evidence>
<dbReference type="CDD" id="cd07377">
    <property type="entry name" value="WHTH_GntR"/>
    <property type="match status" value="1"/>
</dbReference>
<proteinExistence type="predicted"/>
<organism evidence="5 6">
    <name type="scientific">Sediminicurvatus halobius</name>
    <dbReference type="NCBI Taxonomy" id="2182432"/>
    <lineage>
        <taxon>Bacteria</taxon>
        <taxon>Pseudomonadati</taxon>
        <taxon>Pseudomonadota</taxon>
        <taxon>Gammaproteobacteria</taxon>
        <taxon>Chromatiales</taxon>
        <taxon>Ectothiorhodospiraceae</taxon>
        <taxon>Sediminicurvatus</taxon>
    </lineage>
</organism>
<dbReference type="SUPFAM" id="SSF64288">
    <property type="entry name" value="Chorismate lyase-like"/>
    <property type="match status" value="1"/>
</dbReference>
<dbReference type="InterPro" id="IPR036388">
    <property type="entry name" value="WH-like_DNA-bd_sf"/>
</dbReference>
<dbReference type="GO" id="GO:0045892">
    <property type="term" value="P:negative regulation of DNA-templated transcription"/>
    <property type="evidence" value="ECO:0007669"/>
    <property type="project" value="TreeGrafter"/>
</dbReference>
<keyword evidence="1" id="KW-0805">Transcription regulation</keyword>
<keyword evidence="2" id="KW-0238">DNA-binding</keyword>
<sequence>MAPADILWRQISNRLADEIAAGIYPPGSRLPTEAALAERFAVNRHTVRRAMAELRTRGLIRIEQGRGTFVQDTLIDYPVSRRTRFSDNVIGADRDPNSIALRNLELPADTEIAQELGLPAGSPVVLIETLRLADGRPLSVTAHYFPAARFRGIGTHFQNTGSVTQALYQMGVRDYFRDTTAVTTRLPDAWEAKHLRQPRSEPILVAHSLNVDAERRPIEYAEGRYAGRRVQFVFHPH</sequence>
<feature type="domain" description="HTH gntR-type" evidence="4">
    <location>
        <begin position="5"/>
        <end position="73"/>
    </location>
</feature>
<dbReference type="InterPro" id="IPR050679">
    <property type="entry name" value="Bact_HTH_transcr_reg"/>
</dbReference>
<dbReference type="InterPro" id="IPR000524">
    <property type="entry name" value="Tscrpt_reg_HTH_GntR"/>
</dbReference>
<dbReference type="Gene3D" id="1.10.10.10">
    <property type="entry name" value="Winged helix-like DNA-binding domain superfamily/Winged helix DNA-binding domain"/>
    <property type="match status" value="1"/>
</dbReference>
<evidence type="ECO:0000313" key="5">
    <source>
        <dbReference type="EMBL" id="PWG61210.1"/>
    </source>
</evidence>
<dbReference type="PROSITE" id="PS50949">
    <property type="entry name" value="HTH_GNTR"/>
    <property type="match status" value="1"/>
</dbReference>
<dbReference type="Pfam" id="PF07702">
    <property type="entry name" value="UTRA"/>
    <property type="match status" value="1"/>
</dbReference>
<dbReference type="Gene3D" id="3.40.1410.10">
    <property type="entry name" value="Chorismate lyase-like"/>
    <property type="match status" value="1"/>
</dbReference>
<dbReference type="GO" id="GO:0003700">
    <property type="term" value="F:DNA-binding transcription factor activity"/>
    <property type="evidence" value="ECO:0007669"/>
    <property type="project" value="InterPro"/>
</dbReference>
<gene>
    <name evidence="5" type="primary">phnF</name>
    <name evidence="5" type="ORF">DEM34_17670</name>
</gene>
<name>A0A2U2MWH2_9GAMM</name>
<dbReference type="InterPro" id="IPR036390">
    <property type="entry name" value="WH_DNA-bd_sf"/>
</dbReference>